<comment type="caution">
    <text evidence="3">The sequence shown here is derived from an EMBL/GenBank/DDBJ whole genome shotgun (WGS) entry which is preliminary data.</text>
</comment>
<sequence length="212" mass="23000">MPRIPLTCPPPGVKIPSMSLGSPRRRLDDPAAMRAFAHPVRLALHELLLRAGPTTAADAARETGISQALASYHLRQLARYGFVEQAAARDERERPWKVTERVQEWDDGAREPGHSAARSLLEQVMAERALARLAEWGERRQEEPEPWHSIGGIGTFYLHATPEEVAAVSAAIAELVEPLMARVGDPAAQPDGARPVLLTQVLVPLPPTGSGG</sequence>
<feature type="domain" description="HTH arsR-type" evidence="2">
    <location>
        <begin position="31"/>
        <end position="111"/>
    </location>
</feature>
<dbReference type="SMART" id="SM00418">
    <property type="entry name" value="HTH_ARSR"/>
    <property type="match status" value="1"/>
</dbReference>
<dbReference type="InterPro" id="IPR036390">
    <property type="entry name" value="WH_DNA-bd_sf"/>
</dbReference>
<evidence type="ECO:0000256" key="1">
    <source>
        <dbReference type="SAM" id="MobiDB-lite"/>
    </source>
</evidence>
<accession>A0A4R4UCR0</accession>
<evidence type="ECO:0000313" key="4">
    <source>
        <dbReference type="Proteomes" id="UP000295258"/>
    </source>
</evidence>
<dbReference type="Pfam" id="PF12840">
    <property type="entry name" value="HTH_20"/>
    <property type="match status" value="1"/>
</dbReference>
<name>A0A4R4UCR0_9ACTN</name>
<dbReference type="GO" id="GO:0003700">
    <property type="term" value="F:DNA-binding transcription factor activity"/>
    <property type="evidence" value="ECO:0007669"/>
    <property type="project" value="InterPro"/>
</dbReference>
<dbReference type="Gene3D" id="1.10.10.10">
    <property type="entry name" value="Winged helix-like DNA-binding domain superfamily/Winged helix DNA-binding domain"/>
    <property type="match status" value="1"/>
</dbReference>
<keyword evidence="4" id="KW-1185">Reference proteome</keyword>
<reference evidence="3 4" key="1">
    <citation type="submission" date="2019-03" db="EMBL/GenBank/DDBJ databases">
        <title>Draft genome sequences of novel Actinobacteria.</title>
        <authorList>
            <person name="Sahin N."/>
            <person name="Ay H."/>
            <person name="Saygin H."/>
        </authorList>
    </citation>
    <scope>NUCLEOTIDE SEQUENCE [LARGE SCALE GENOMIC DNA]</scope>
    <source>
        <strain evidence="3 4">KC310</strain>
    </source>
</reference>
<feature type="region of interest" description="Disordered" evidence="1">
    <location>
        <begin position="1"/>
        <end position="24"/>
    </location>
</feature>
<evidence type="ECO:0000259" key="2">
    <source>
        <dbReference type="SMART" id="SM00418"/>
    </source>
</evidence>
<dbReference type="Proteomes" id="UP000295258">
    <property type="component" value="Unassembled WGS sequence"/>
</dbReference>
<organism evidence="3 4">
    <name type="scientific">Nonomuraea deserti</name>
    <dbReference type="NCBI Taxonomy" id="1848322"/>
    <lineage>
        <taxon>Bacteria</taxon>
        <taxon>Bacillati</taxon>
        <taxon>Actinomycetota</taxon>
        <taxon>Actinomycetes</taxon>
        <taxon>Streptosporangiales</taxon>
        <taxon>Streptosporangiaceae</taxon>
        <taxon>Nonomuraea</taxon>
    </lineage>
</organism>
<proteinExistence type="predicted"/>
<dbReference type="InterPro" id="IPR001845">
    <property type="entry name" value="HTH_ArsR_DNA-bd_dom"/>
</dbReference>
<dbReference type="AlphaFoldDB" id="A0A4R4UCR0"/>
<dbReference type="InterPro" id="IPR036388">
    <property type="entry name" value="WH-like_DNA-bd_sf"/>
</dbReference>
<dbReference type="CDD" id="cd00090">
    <property type="entry name" value="HTH_ARSR"/>
    <property type="match status" value="1"/>
</dbReference>
<dbReference type="InterPro" id="IPR011991">
    <property type="entry name" value="ArsR-like_HTH"/>
</dbReference>
<protein>
    <submittedName>
        <fullName evidence="3">MarR family transcriptional regulator</fullName>
    </submittedName>
</protein>
<dbReference type="EMBL" id="SMKO01000232">
    <property type="protein sequence ID" value="TDC89388.1"/>
    <property type="molecule type" value="Genomic_DNA"/>
</dbReference>
<dbReference type="SUPFAM" id="SSF46785">
    <property type="entry name" value="Winged helix' DNA-binding domain"/>
    <property type="match status" value="1"/>
</dbReference>
<gene>
    <name evidence="3" type="ORF">E1292_44560</name>
</gene>
<evidence type="ECO:0000313" key="3">
    <source>
        <dbReference type="EMBL" id="TDC89388.1"/>
    </source>
</evidence>